<name>A0AAE4CA65_9ACTN</name>
<protein>
    <submittedName>
        <fullName evidence="2">Uncharacterized protein</fullName>
    </submittedName>
</protein>
<proteinExistence type="predicted"/>
<feature type="compositionally biased region" description="Low complexity" evidence="1">
    <location>
        <begin position="479"/>
        <end position="491"/>
    </location>
</feature>
<dbReference type="RefSeq" id="WP_310369505.1">
    <property type="nucleotide sequence ID" value="NZ_JAVDYB010000001.1"/>
</dbReference>
<accession>A0AAE4CA65</accession>
<comment type="caution">
    <text evidence="2">The sequence shown here is derived from an EMBL/GenBank/DDBJ whole genome shotgun (WGS) entry which is preliminary data.</text>
</comment>
<feature type="region of interest" description="Disordered" evidence="1">
    <location>
        <begin position="451"/>
        <end position="523"/>
    </location>
</feature>
<evidence type="ECO:0000256" key="1">
    <source>
        <dbReference type="SAM" id="MobiDB-lite"/>
    </source>
</evidence>
<sequence length="763" mass="79454">MRLSGTGDGVRTAGIAVEWHGAGALLADAAKGPYEHWKALNVLAVSGEPVVLAAAARHDPDSADLVREVSEMLCAGTPGRPLRVWVAAAGAGHPDRTGGWLTGLARRTGVTLVAPAGEVLVAETGSMLARTTSAGAWRIFRPDGTTEAGGERFPVPEWEAALPALPMTIGGLLARAVPAGVVLSDGRRPATELLAGTPRVPMDLQHPTLILDVADTPAAEAAEVAVLFARLGPAASIRWAATGTIDPHWLNELSARLGHLIPVDPTATALGSVGAALFGSGWRHLGMRVYHAGDDAPAIAEVLPGGILVRPRGMFTGGAVAMFDPRHATLTVGSPGLTVPDGLLNVLRPLLRGMPAAHADTLRLRLAGRLAAQRLTELVSSAAAEFGSPAEPTPRARTGWSGEPVAAEPAVPSAASFAPPASFEIVMAMMSSPTGEDDHLPAAVAVGTTEPLQGRKGPALKGASAPPDPPSGGAPTPPGASTTESTSPSAPRRQRRPRLSLPPESPGLAPALRDSTEEEQAAFTSALGRHHTNHLTTVNAALSTWPALRSDESAGAKTDLVAVSVYLGDSGDGAIGLNESLRRGTAPRLPGYLPCLLSGLHRLPLHRRAVLCQATLGEEPELVYPAGTVVTDPVFRSVAATGEVTVADADVDYLIWPRTARRASVLTPGRSLDEAVLPPGTRYRVLAVRRAEHGDPPPDQPAVAVLLRELPPEDITEVSAETDDAVQQRLDRRLAQRRLRAPVRLDEPDVARRLVAVPLGDPR</sequence>
<reference evidence="2" key="1">
    <citation type="submission" date="2023-07" db="EMBL/GenBank/DDBJ databases">
        <title>Sequencing the genomes of 1000 actinobacteria strains.</title>
        <authorList>
            <person name="Klenk H.-P."/>
        </authorList>
    </citation>
    <scope>NUCLEOTIDE SEQUENCE</scope>
    <source>
        <strain evidence="2">DSM 44707</strain>
    </source>
</reference>
<evidence type="ECO:0000313" key="2">
    <source>
        <dbReference type="EMBL" id="MDR7277301.1"/>
    </source>
</evidence>
<keyword evidence="3" id="KW-1185">Reference proteome</keyword>
<feature type="region of interest" description="Disordered" evidence="1">
    <location>
        <begin position="383"/>
        <end position="414"/>
    </location>
</feature>
<organism evidence="2 3">
    <name type="scientific">Catenuloplanes atrovinosus</name>
    <dbReference type="NCBI Taxonomy" id="137266"/>
    <lineage>
        <taxon>Bacteria</taxon>
        <taxon>Bacillati</taxon>
        <taxon>Actinomycetota</taxon>
        <taxon>Actinomycetes</taxon>
        <taxon>Micromonosporales</taxon>
        <taxon>Micromonosporaceae</taxon>
        <taxon>Catenuloplanes</taxon>
    </lineage>
</organism>
<dbReference type="EMBL" id="JAVDYB010000001">
    <property type="protein sequence ID" value="MDR7277301.1"/>
    <property type="molecule type" value="Genomic_DNA"/>
</dbReference>
<feature type="compositionally biased region" description="Low complexity" evidence="1">
    <location>
        <begin position="403"/>
        <end position="414"/>
    </location>
</feature>
<feature type="compositionally biased region" description="Pro residues" evidence="1">
    <location>
        <begin position="466"/>
        <end position="478"/>
    </location>
</feature>
<gene>
    <name evidence="2" type="ORF">J2S41_004079</name>
</gene>
<dbReference type="Gene3D" id="3.90.176.10">
    <property type="entry name" value="Toxin ADP-ribosyltransferase, Chain A, domain 1"/>
    <property type="match status" value="1"/>
</dbReference>
<dbReference type="AlphaFoldDB" id="A0AAE4CA65"/>
<dbReference type="Proteomes" id="UP001183643">
    <property type="component" value="Unassembled WGS sequence"/>
</dbReference>
<evidence type="ECO:0000313" key="3">
    <source>
        <dbReference type="Proteomes" id="UP001183643"/>
    </source>
</evidence>